<sequence>MEKQQCESPPHGGNVHSATASPLIDPAGLTGFFPPGLAAGYDPFAEVHQNRNQPVPQRQAPQQPPIYDIMGSPPSNNLRPKSTNSSRRSSKDKTKKDVKKGSTLHAKT</sequence>
<accession>A0A7M7J2M5</accession>
<feature type="compositionally biased region" description="Low complexity" evidence="1">
    <location>
        <begin position="50"/>
        <end position="61"/>
    </location>
</feature>
<evidence type="ECO:0000313" key="3">
    <source>
        <dbReference type="Proteomes" id="UP000594260"/>
    </source>
</evidence>
<name>A0A7M7J2M5_VARDE</name>
<dbReference type="RefSeq" id="XP_022646072.1">
    <property type="nucleotide sequence ID" value="XM_022790337.1"/>
</dbReference>
<evidence type="ECO:0000313" key="2">
    <source>
        <dbReference type="EnsemblMetazoa" id="XP_022646072"/>
    </source>
</evidence>
<protein>
    <submittedName>
        <fullName evidence="2">Uncharacterized protein</fullName>
    </submittedName>
</protein>
<dbReference type="AlphaFoldDB" id="A0A7M7J2M5"/>
<dbReference type="InParanoid" id="A0A7M7J2M5"/>
<reference evidence="2" key="1">
    <citation type="submission" date="2021-01" db="UniProtKB">
        <authorList>
            <consortium name="EnsemblMetazoa"/>
        </authorList>
    </citation>
    <scope>IDENTIFICATION</scope>
</reference>
<evidence type="ECO:0000256" key="1">
    <source>
        <dbReference type="SAM" id="MobiDB-lite"/>
    </source>
</evidence>
<dbReference type="EnsemblMetazoa" id="XM_022790337">
    <property type="protein sequence ID" value="XP_022646072"/>
    <property type="gene ID" value="LOC111243949"/>
</dbReference>
<keyword evidence="3" id="KW-1185">Reference proteome</keyword>
<dbReference type="Proteomes" id="UP000594260">
    <property type="component" value="Unplaced"/>
</dbReference>
<dbReference type="GeneID" id="111243949"/>
<feature type="region of interest" description="Disordered" evidence="1">
    <location>
        <begin position="1"/>
        <end position="108"/>
    </location>
</feature>
<proteinExistence type="predicted"/>
<dbReference type="KEGG" id="vde:111243949"/>
<organism evidence="2 3">
    <name type="scientific">Varroa destructor</name>
    <name type="common">Honeybee mite</name>
    <dbReference type="NCBI Taxonomy" id="109461"/>
    <lineage>
        <taxon>Eukaryota</taxon>
        <taxon>Metazoa</taxon>
        <taxon>Ecdysozoa</taxon>
        <taxon>Arthropoda</taxon>
        <taxon>Chelicerata</taxon>
        <taxon>Arachnida</taxon>
        <taxon>Acari</taxon>
        <taxon>Parasitiformes</taxon>
        <taxon>Mesostigmata</taxon>
        <taxon>Gamasina</taxon>
        <taxon>Dermanyssoidea</taxon>
        <taxon>Varroidae</taxon>
        <taxon>Varroa</taxon>
    </lineage>
</organism>